<reference evidence="2" key="1">
    <citation type="submission" date="2016-11" db="UniProtKB">
        <authorList>
            <consortium name="WormBaseParasite"/>
        </authorList>
    </citation>
    <scope>IDENTIFICATION</scope>
</reference>
<accession>A0A1I8AAJ8</accession>
<evidence type="ECO:0000313" key="1">
    <source>
        <dbReference type="Proteomes" id="UP000095287"/>
    </source>
</evidence>
<name>A0A1I8AAJ8_9BILA</name>
<dbReference type="AlphaFoldDB" id="A0A1I8AAJ8"/>
<protein>
    <submittedName>
        <fullName evidence="2">Uncharacterized protein</fullName>
    </submittedName>
</protein>
<dbReference type="WBParaSite" id="L893_g3491.t1">
    <property type="protein sequence ID" value="L893_g3491.t1"/>
    <property type="gene ID" value="L893_g3491"/>
</dbReference>
<organism evidence="1 2">
    <name type="scientific">Steinernema glaseri</name>
    <dbReference type="NCBI Taxonomy" id="37863"/>
    <lineage>
        <taxon>Eukaryota</taxon>
        <taxon>Metazoa</taxon>
        <taxon>Ecdysozoa</taxon>
        <taxon>Nematoda</taxon>
        <taxon>Chromadorea</taxon>
        <taxon>Rhabditida</taxon>
        <taxon>Tylenchina</taxon>
        <taxon>Panagrolaimomorpha</taxon>
        <taxon>Strongyloidoidea</taxon>
        <taxon>Steinernematidae</taxon>
        <taxon>Steinernema</taxon>
    </lineage>
</organism>
<sequence>MNSNKIDDWLHLPPHSIQKVSYKIPVQKAHSKKIAARKTVIGTNAASKKRPLRLPYTQSAFTTKKTTKEGERRTAETLLAKGAAARACHSKRRVWSYRAFNQIVPGVAVRSLPRSSL</sequence>
<proteinExistence type="predicted"/>
<evidence type="ECO:0000313" key="2">
    <source>
        <dbReference type="WBParaSite" id="L893_g3491.t1"/>
    </source>
</evidence>
<dbReference type="Proteomes" id="UP000095287">
    <property type="component" value="Unplaced"/>
</dbReference>
<keyword evidence="1" id="KW-1185">Reference proteome</keyword>